<dbReference type="CDD" id="cd16448">
    <property type="entry name" value="RING-H2"/>
    <property type="match status" value="1"/>
</dbReference>
<dbReference type="Gramene" id="Pp3c2_28540V3.6">
    <property type="protein sequence ID" value="Pp3c2_28540V3.6"/>
    <property type="gene ID" value="Pp3c2_28540"/>
</dbReference>
<dbReference type="Gene3D" id="3.30.40.10">
    <property type="entry name" value="Zinc/RING finger domain, C3HC4 (zinc finger)"/>
    <property type="match status" value="1"/>
</dbReference>
<reference evidence="11 12" key="1">
    <citation type="journal article" date="2008" name="Science">
        <title>The Physcomitrella genome reveals evolutionary insights into the conquest of land by plants.</title>
        <authorList>
            <person name="Rensing S."/>
            <person name="Lang D."/>
            <person name="Zimmer A."/>
            <person name="Terry A."/>
            <person name="Salamov A."/>
            <person name="Shapiro H."/>
            <person name="Nishiyama T."/>
            <person name="Perroud P.-F."/>
            <person name="Lindquist E."/>
            <person name="Kamisugi Y."/>
            <person name="Tanahashi T."/>
            <person name="Sakakibara K."/>
            <person name="Fujita T."/>
            <person name="Oishi K."/>
            <person name="Shin-I T."/>
            <person name="Kuroki Y."/>
            <person name="Toyoda A."/>
            <person name="Suzuki Y."/>
            <person name="Hashimoto A."/>
            <person name="Yamaguchi K."/>
            <person name="Sugano A."/>
            <person name="Kohara Y."/>
            <person name="Fujiyama A."/>
            <person name="Anterola A."/>
            <person name="Aoki S."/>
            <person name="Ashton N."/>
            <person name="Barbazuk W.B."/>
            <person name="Barker E."/>
            <person name="Bennetzen J."/>
            <person name="Bezanilla M."/>
            <person name="Blankenship R."/>
            <person name="Cho S.H."/>
            <person name="Dutcher S."/>
            <person name="Estelle M."/>
            <person name="Fawcett J.A."/>
            <person name="Gundlach H."/>
            <person name="Hanada K."/>
            <person name="Heyl A."/>
            <person name="Hicks K.A."/>
            <person name="Hugh J."/>
            <person name="Lohr M."/>
            <person name="Mayer K."/>
            <person name="Melkozernov A."/>
            <person name="Murata T."/>
            <person name="Nelson D."/>
            <person name="Pils B."/>
            <person name="Prigge M."/>
            <person name="Reiss B."/>
            <person name="Renner T."/>
            <person name="Rombauts S."/>
            <person name="Rushton P."/>
            <person name="Sanderfoot A."/>
            <person name="Schween G."/>
            <person name="Shiu S.-H."/>
            <person name="Stueber K."/>
            <person name="Theodoulou F.L."/>
            <person name="Tu H."/>
            <person name="Van de Peer Y."/>
            <person name="Verrier P.J."/>
            <person name="Waters E."/>
            <person name="Wood A."/>
            <person name="Yang L."/>
            <person name="Cove D."/>
            <person name="Cuming A."/>
            <person name="Hasebe M."/>
            <person name="Lucas S."/>
            <person name="Mishler D.B."/>
            <person name="Reski R."/>
            <person name="Grigoriev I."/>
            <person name="Quatrano R.S."/>
            <person name="Boore J.L."/>
        </authorList>
    </citation>
    <scope>NUCLEOTIDE SEQUENCE [LARGE SCALE GENOMIC DNA]</scope>
    <source>
        <strain evidence="11 12">cv. Gransden 2004</strain>
    </source>
</reference>
<comment type="subcellular location">
    <subcellularLocation>
        <location evidence="1">Membrane</location>
        <topology evidence="1">Single-pass membrane protein</topology>
    </subcellularLocation>
</comment>
<accession>A0A7I4D1S1</accession>
<evidence type="ECO:0000256" key="5">
    <source>
        <dbReference type="ARBA" id="ARBA00022833"/>
    </source>
</evidence>
<dbReference type="GO" id="GO:0008270">
    <property type="term" value="F:zinc ion binding"/>
    <property type="evidence" value="ECO:0007669"/>
    <property type="project" value="UniProtKB-KW"/>
</dbReference>
<dbReference type="InterPro" id="IPR051653">
    <property type="entry name" value="E3_ligase_sorting_rcpt"/>
</dbReference>
<evidence type="ECO:0000256" key="1">
    <source>
        <dbReference type="ARBA" id="ARBA00004167"/>
    </source>
</evidence>
<keyword evidence="5" id="KW-0862">Zinc</keyword>
<feature type="region of interest" description="Disordered" evidence="9">
    <location>
        <begin position="14"/>
        <end position="48"/>
    </location>
</feature>
<evidence type="ECO:0000256" key="8">
    <source>
        <dbReference type="PROSITE-ProRule" id="PRU00175"/>
    </source>
</evidence>
<evidence type="ECO:0000256" key="3">
    <source>
        <dbReference type="ARBA" id="ARBA00022723"/>
    </source>
</evidence>
<dbReference type="PANTHER" id="PTHR47168:SF1">
    <property type="entry name" value="OS02G0798600 PROTEIN"/>
    <property type="match status" value="1"/>
</dbReference>
<evidence type="ECO:0000313" key="12">
    <source>
        <dbReference type="Proteomes" id="UP000006727"/>
    </source>
</evidence>
<dbReference type="SUPFAM" id="SSF57850">
    <property type="entry name" value="RING/U-box"/>
    <property type="match status" value="1"/>
</dbReference>
<sequence length="288" mass="31486">MSIEVAVTAAPSNGGVANTSRIGLEAGGNNTRNERKAGKGTGVQEPAYSPASCSRGSLYYSETSNILNVIYCWYPWRGRRRRHAAEQRRIEQQRWGQYVEEEDEGYSVVLPSPPNSRRRARRSSRRNCAQDDLQECLNELENDDYVTGLDDNLDLHLALALSVSITEQSSIAHVQHIGSSHVSVVADMTYESLVQLEDVRCVASSAVVAALPVCCISIEGAAPVGQASEMCLICLGEYEHGDTQVKLPCHHGFHQACGAEWLLNYSKLCPVCKLDVTESAPIEATTCV</sequence>
<dbReference type="GO" id="GO:0016020">
    <property type="term" value="C:membrane"/>
    <property type="evidence" value="ECO:0007669"/>
    <property type="project" value="UniProtKB-SubCell"/>
</dbReference>
<organism evidence="11 12">
    <name type="scientific">Physcomitrium patens</name>
    <name type="common">Spreading-leaved earth moss</name>
    <name type="synonym">Physcomitrella patens</name>
    <dbReference type="NCBI Taxonomy" id="3218"/>
    <lineage>
        <taxon>Eukaryota</taxon>
        <taxon>Viridiplantae</taxon>
        <taxon>Streptophyta</taxon>
        <taxon>Embryophyta</taxon>
        <taxon>Bryophyta</taxon>
        <taxon>Bryophytina</taxon>
        <taxon>Bryopsida</taxon>
        <taxon>Funariidae</taxon>
        <taxon>Funariales</taxon>
        <taxon>Funariaceae</taxon>
        <taxon>Physcomitrium</taxon>
    </lineage>
</organism>
<protein>
    <recommendedName>
        <fullName evidence="10">RING-type domain-containing protein</fullName>
    </recommendedName>
</protein>
<keyword evidence="6" id="KW-1133">Transmembrane helix</keyword>
<dbReference type="InParanoid" id="A0A7I4D1S1"/>
<keyword evidence="7" id="KW-0472">Membrane</keyword>
<dbReference type="FunCoup" id="A0A7I4D1S1">
    <property type="interactions" value="1525"/>
</dbReference>
<proteinExistence type="predicted"/>
<evidence type="ECO:0000259" key="10">
    <source>
        <dbReference type="PROSITE" id="PS50089"/>
    </source>
</evidence>
<keyword evidence="4 8" id="KW-0863">Zinc-finger</keyword>
<name>A0A7I4D1S1_PHYPA</name>
<dbReference type="Pfam" id="PF13639">
    <property type="entry name" value="zf-RING_2"/>
    <property type="match status" value="1"/>
</dbReference>
<evidence type="ECO:0000256" key="6">
    <source>
        <dbReference type="ARBA" id="ARBA00022989"/>
    </source>
</evidence>
<evidence type="ECO:0000256" key="2">
    <source>
        <dbReference type="ARBA" id="ARBA00022692"/>
    </source>
</evidence>
<dbReference type="InterPro" id="IPR001841">
    <property type="entry name" value="Znf_RING"/>
</dbReference>
<dbReference type="SMART" id="SM00184">
    <property type="entry name" value="RING"/>
    <property type="match status" value="1"/>
</dbReference>
<evidence type="ECO:0000256" key="4">
    <source>
        <dbReference type="ARBA" id="ARBA00022771"/>
    </source>
</evidence>
<dbReference type="PANTHER" id="PTHR47168">
    <property type="entry name" value="RING ZINC FINGER DOMAIN SUPERFAMILY PROTEIN-RELATED"/>
    <property type="match status" value="1"/>
</dbReference>
<dbReference type="EnsemblPlants" id="Pp3c2_28540V3.6">
    <property type="protein sequence ID" value="Pp3c2_28540V3.6"/>
    <property type="gene ID" value="Pp3c2_28540"/>
</dbReference>
<evidence type="ECO:0000256" key="9">
    <source>
        <dbReference type="SAM" id="MobiDB-lite"/>
    </source>
</evidence>
<evidence type="ECO:0000313" key="11">
    <source>
        <dbReference type="EnsemblPlants" id="Pp3c2_28540V3.6"/>
    </source>
</evidence>
<evidence type="ECO:0000256" key="7">
    <source>
        <dbReference type="ARBA" id="ARBA00023136"/>
    </source>
</evidence>
<keyword evidence="2" id="KW-0812">Transmembrane</keyword>
<dbReference type="Proteomes" id="UP000006727">
    <property type="component" value="Chromosome 2"/>
</dbReference>
<dbReference type="PROSITE" id="PS50089">
    <property type="entry name" value="ZF_RING_2"/>
    <property type="match status" value="1"/>
</dbReference>
<reference evidence="11 12" key="2">
    <citation type="journal article" date="2018" name="Plant J.">
        <title>The Physcomitrella patens chromosome-scale assembly reveals moss genome structure and evolution.</title>
        <authorList>
            <person name="Lang D."/>
            <person name="Ullrich K.K."/>
            <person name="Murat F."/>
            <person name="Fuchs J."/>
            <person name="Jenkins J."/>
            <person name="Haas F.B."/>
            <person name="Piednoel M."/>
            <person name="Gundlach H."/>
            <person name="Van Bel M."/>
            <person name="Meyberg R."/>
            <person name="Vives C."/>
            <person name="Morata J."/>
            <person name="Symeonidi A."/>
            <person name="Hiss M."/>
            <person name="Muchero W."/>
            <person name="Kamisugi Y."/>
            <person name="Saleh O."/>
            <person name="Blanc G."/>
            <person name="Decker E.L."/>
            <person name="van Gessel N."/>
            <person name="Grimwood J."/>
            <person name="Hayes R.D."/>
            <person name="Graham S.W."/>
            <person name="Gunter L.E."/>
            <person name="McDaniel S.F."/>
            <person name="Hoernstein S.N.W."/>
            <person name="Larsson A."/>
            <person name="Li F.W."/>
            <person name="Perroud P.F."/>
            <person name="Phillips J."/>
            <person name="Ranjan P."/>
            <person name="Rokshar D.S."/>
            <person name="Rothfels C.J."/>
            <person name="Schneider L."/>
            <person name="Shu S."/>
            <person name="Stevenson D.W."/>
            <person name="Thummler F."/>
            <person name="Tillich M."/>
            <person name="Villarreal Aguilar J.C."/>
            <person name="Widiez T."/>
            <person name="Wong G.K."/>
            <person name="Wymore A."/>
            <person name="Zhang Y."/>
            <person name="Zimmer A.D."/>
            <person name="Quatrano R.S."/>
            <person name="Mayer K.F.X."/>
            <person name="Goodstein D."/>
            <person name="Casacuberta J.M."/>
            <person name="Vandepoele K."/>
            <person name="Reski R."/>
            <person name="Cuming A.C."/>
            <person name="Tuskan G.A."/>
            <person name="Maumus F."/>
            <person name="Salse J."/>
            <person name="Schmutz J."/>
            <person name="Rensing S.A."/>
        </authorList>
    </citation>
    <scope>NUCLEOTIDE SEQUENCE [LARGE SCALE GENOMIC DNA]</scope>
    <source>
        <strain evidence="11 12">cv. Gransden 2004</strain>
    </source>
</reference>
<reference evidence="11" key="3">
    <citation type="submission" date="2020-12" db="UniProtKB">
        <authorList>
            <consortium name="EnsemblPlants"/>
        </authorList>
    </citation>
    <scope>IDENTIFICATION</scope>
</reference>
<dbReference type="AlphaFoldDB" id="A0A7I4D1S1"/>
<keyword evidence="12" id="KW-1185">Reference proteome</keyword>
<keyword evidence="3" id="KW-0479">Metal-binding</keyword>
<dbReference type="InterPro" id="IPR013083">
    <property type="entry name" value="Znf_RING/FYVE/PHD"/>
</dbReference>
<feature type="domain" description="RING-type" evidence="10">
    <location>
        <begin position="231"/>
        <end position="273"/>
    </location>
</feature>
<dbReference type="EMBL" id="ABEU02000002">
    <property type="status" value="NOT_ANNOTATED_CDS"/>
    <property type="molecule type" value="Genomic_DNA"/>
</dbReference>